<gene>
    <name evidence="1" type="ORF">RRG08_057737</name>
</gene>
<dbReference type="AlphaFoldDB" id="A0AAE0Y9N2"/>
<name>A0AAE0Y9N2_9GAST</name>
<reference evidence="1" key="1">
    <citation type="journal article" date="2023" name="G3 (Bethesda)">
        <title>A reference genome for the long-term kleptoplast-retaining sea slug Elysia crispata morphotype clarki.</title>
        <authorList>
            <person name="Eastman K.E."/>
            <person name="Pendleton A.L."/>
            <person name="Shaikh M.A."/>
            <person name="Suttiyut T."/>
            <person name="Ogas R."/>
            <person name="Tomko P."/>
            <person name="Gavelis G."/>
            <person name="Widhalm J.R."/>
            <person name="Wisecaver J.H."/>
        </authorList>
    </citation>
    <scope>NUCLEOTIDE SEQUENCE</scope>
    <source>
        <strain evidence="1">ECLA1</strain>
    </source>
</reference>
<comment type="caution">
    <text evidence="1">The sequence shown here is derived from an EMBL/GenBank/DDBJ whole genome shotgun (WGS) entry which is preliminary data.</text>
</comment>
<evidence type="ECO:0000313" key="2">
    <source>
        <dbReference type="Proteomes" id="UP001283361"/>
    </source>
</evidence>
<dbReference type="EMBL" id="JAWDGP010006670">
    <property type="protein sequence ID" value="KAK3736997.1"/>
    <property type="molecule type" value="Genomic_DNA"/>
</dbReference>
<sequence>MASPFLLVARSRWPGISPQTSRIFPVRTPRSWLPGSWFLLWIHVLQGNGTATSVSASTCVCCKHDTDSSSASRGPNLKSYFWYFISSYPTTGHVT</sequence>
<keyword evidence="2" id="KW-1185">Reference proteome</keyword>
<protein>
    <submittedName>
        <fullName evidence="1">Uncharacterized protein</fullName>
    </submittedName>
</protein>
<evidence type="ECO:0000313" key="1">
    <source>
        <dbReference type="EMBL" id="KAK3736997.1"/>
    </source>
</evidence>
<accession>A0AAE0Y9N2</accession>
<organism evidence="1 2">
    <name type="scientific">Elysia crispata</name>
    <name type="common">lettuce slug</name>
    <dbReference type="NCBI Taxonomy" id="231223"/>
    <lineage>
        <taxon>Eukaryota</taxon>
        <taxon>Metazoa</taxon>
        <taxon>Spiralia</taxon>
        <taxon>Lophotrochozoa</taxon>
        <taxon>Mollusca</taxon>
        <taxon>Gastropoda</taxon>
        <taxon>Heterobranchia</taxon>
        <taxon>Euthyneura</taxon>
        <taxon>Panpulmonata</taxon>
        <taxon>Sacoglossa</taxon>
        <taxon>Placobranchoidea</taxon>
        <taxon>Plakobranchidae</taxon>
        <taxon>Elysia</taxon>
    </lineage>
</organism>
<proteinExistence type="predicted"/>
<dbReference type="Proteomes" id="UP001283361">
    <property type="component" value="Unassembled WGS sequence"/>
</dbReference>